<reference evidence="2" key="1">
    <citation type="submission" date="2021-07" db="EMBL/GenBank/DDBJ databases">
        <title>Studies on halocins as antimicrobial molecules from haloarchaea.</title>
        <authorList>
            <person name="Kumar S."/>
            <person name="Khare S.K."/>
        </authorList>
    </citation>
    <scope>NUCLEOTIDE SEQUENCE</scope>
    <source>
        <strain evidence="2">NCIM 5678</strain>
    </source>
</reference>
<accession>A0ABY5RHT0</accession>
<evidence type="ECO:0000259" key="1">
    <source>
        <dbReference type="PROSITE" id="PS51819"/>
    </source>
</evidence>
<feature type="domain" description="VOC" evidence="1">
    <location>
        <begin position="21"/>
        <end position="146"/>
    </location>
</feature>
<dbReference type="GeneID" id="74527648"/>
<sequence>MTDSSAPGIPDRPDSPGAARALGEFALRVEDFETMREFYRDVVGLGEPIGDFGFATFFSLGESHAGHEAVFALFDRTDEADYEGLDQTFTTLDHLAFSISPDDFDAEVERLRGHDLELDFAYHEWVEWRSLYFADPEGNRVELVCRDPKGAGKNEQYETNE</sequence>
<dbReference type="RefSeq" id="WP_007542470.1">
    <property type="nucleotide sequence ID" value="NZ_CP078063.1"/>
</dbReference>
<dbReference type="PROSITE" id="PS51819">
    <property type="entry name" value="VOC"/>
    <property type="match status" value="1"/>
</dbReference>
<protein>
    <submittedName>
        <fullName evidence="2">VOC family protein</fullName>
    </submittedName>
</protein>
<gene>
    <name evidence="2" type="ORF">KU306_02095</name>
</gene>
<dbReference type="InterPro" id="IPR004360">
    <property type="entry name" value="Glyas_Fos-R_dOase_dom"/>
</dbReference>
<evidence type="ECO:0000313" key="3">
    <source>
        <dbReference type="Proteomes" id="UP001058330"/>
    </source>
</evidence>
<dbReference type="Gene3D" id="3.10.180.10">
    <property type="entry name" value="2,3-Dihydroxybiphenyl 1,2-Dioxygenase, domain 1"/>
    <property type="match status" value="1"/>
</dbReference>
<dbReference type="EMBL" id="CP078063">
    <property type="protein sequence ID" value="UVE50705.1"/>
    <property type="molecule type" value="Genomic_DNA"/>
</dbReference>
<dbReference type="InterPro" id="IPR029068">
    <property type="entry name" value="Glyas_Bleomycin-R_OHBP_Dase"/>
</dbReference>
<organism evidence="2 3">
    <name type="scientific">Haloferax larsenii</name>
    <dbReference type="NCBI Taxonomy" id="302484"/>
    <lineage>
        <taxon>Archaea</taxon>
        <taxon>Methanobacteriati</taxon>
        <taxon>Methanobacteriota</taxon>
        <taxon>Stenosarchaea group</taxon>
        <taxon>Halobacteria</taxon>
        <taxon>Halobacteriales</taxon>
        <taxon>Haloferacaceae</taxon>
        <taxon>Haloferax</taxon>
    </lineage>
</organism>
<proteinExistence type="predicted"/>
<dbReference type="Pfam" id="PF00903">
    <property type="entry name" value="Glyoxalase"/>
    <property type="match status" value="1"/>
</dbReference>
<keyword evidence="3" id="KW-1185">Reference proteome</keyword>
<dbReference type="SUPFAM" id="SSF54593">
    <property type="entry name" value="Glyoxalase/Bleomycin resistance protein/Dihydroxybiphenyl dioxygenase"/>
    <property type="match status" value="1"/>
</dbReference>
<name>A0ABY5RHT0_HALLR</name>
<dbReference type="InterPro" id="IPR037523">
    <property type="entry name" value="VOC_core"/>
</dbReference>
<dbReference type="Proteomes" id="UP001058330">
    <property type="component" value="Chromosome"/>
</dbReference>
<evidence type="ECO:0000313" key="2">
    <source>
        <dbReference type="EMBL" id="UVE50705.1"/>
    </source>
</evidence>